<dbReference type="Gene3D" id="1.10.10.60">
    <property type="entry name" value="Homeodomain-like"/>
    <property type="match status" value="1"/>
</dbReference>
<dbReference type="SUPFAM" id="SSF46689">
    <property type="entry name" value="Homeodomain-like"/>
    <property type="match status" value="1"/>
</dbReference>
<evidence type="ECO:0000259" key="13">
    <source>
        <dbReference type="PROSITE" id="PS50023"/>
    </source>
</evidence>
<dbReference type="PROSITE" id="PS00478">
    <property type="entry name" value="LIM_DOMAIN_1"/>
    <property type="match status" value="1"/>
</dbReference>
<evidence type="ECO:0000256" key="4">
    <source>
        <dbReference type="ARBA" id="ARBA00022833"/>
    </source>
</evidence>
<proteinExistence type="predicted"/>
<dbReference type="InterPro" id="IPR009057">
    <property type="entry name" value="Homeodomain-like_sf"/>
</dbReference>
<dbReference type="InterPro" id="IPR049594">
    <property type="entry name" value="Lhx3/4-like_LIM2"/>
</dbReference>
<evidence type="ECO:0000259" key="14">
    <source>
        <dbReference type="PROSITE" id="PS50071"/>
    </source>
</evidence>
<evidence type="ECO:0000256" key="1">
    <source>
        <dbReference type="ARBA" id="ARBA00004123"/>
    </source>
</evidence>
<dbReference type="Pfam" id="PF00412">
    <property type="entry name" value="LIM"/>
    <property type="match status" value="1"/>
</dbReference>
<feature type="domain" description="Homeobox" evidence="14">
    <location>
        <begin position="98"/>
        <end position="158"/>
    </location>
</feature>
<comment type="caution">
    <text evidence="15">The sequence shown here is derived from an EMBL/GenBank/DDBJ whole genome shotgun (WGS) entry which is preliminary data.</text>
</comment>
<dbReference type="SUPFAM" id="SSF57716">
    <property type="entry name" value="Glucocorticoid receptor-like (DNA-binding domain)"/>
    <property type="match status" value="1"/>
</dbReference>
<keyword evidence="5 10" id="KW-0440">LIM domain</keyword>
<dbReference type="InterPro" id="IPR050453">
    <property type="entry name" value="LIM_Homeobox_TF"/>
</dbReference>
<reference evidence="15 16" key="1">
    <citation type="submission" date="2022-12" db="EMBL/GenBank/DDBJ databases">
        <title>Chromosome-level genome of Tegillarca granosa.</title>
        <authorList>
            <person name="Kim J."/>
        </authorList>
    </citation>
    <scope>NUCLEOTIDE SEQUENCE [LARGE SCALE GENOMIC DNA]</scope>
    <source>
        <strain evidence="15">Teg-2019</strain>
        <tissue evidence="15">Adductor muscle</tissue>
    </source>
</reference>
<evidence type="ECO:0000256" key="12">
    <source>
        <dbReference type="SAM" id="MobiDB-lite"/>
    </source>
</evidence>
<keyword evidence="4 10" id="KW-0862">Zinc</keyword>
<sequence length="317" mass="35485">MNRKHCKVLISTCHVIHVRRFGTKCAGCEKGIPPTEVVRRAQDNVYHLECFACLMCSRQLNTGDEFYLMEDRKLVCKSDYEAAKARGISLPAEYDLDAANKRPRTTITAKQLEALKRAYNESPKPARHVREQLSAETGLDMRVVQVWFQNRRAKEKRLKKDAGRNRWSPYFRQLKRGGDADSSISADDKSDDGDGMILSDLDDLDGHSIPSGRLSTDMFGSGQSLDREPSLGQVPVVPPDTPPMDWPHYNGLPTNAAYLGRHSPNIPTSNPHMLPMESMAMLGAHGGRRMLPSDLNDNSPGFHDYPGPPSQNHVEVY</sequence>
<protein>
    <submittedName>
        <fullName evidence="15">Uncharacterized protein</fullName>
    </submittedName>
</protein>
<dbReference type="InterPro" id="IPR001781">
    <property type="entry name" value="Znf_LIM"/>
</dbReference>
<dbReference type="InterPro" id="IPR017970">
    <property type="entry name" value="Homeobox_CS"/>
</dbReference>
<comment type="subcellular location">
    <subcellularLocation>
        <location evidence="1 9 11">Nucleus</location>
    </subcellularLocation>
</comment>
<keyword evidence="2 10" id="KW-0479">Metal-binding</keyword>
<feature type="region of interest" description="Disordered" evidence="12">
    <location>
        <begin position="290"/>
        <end position="317"/>
    </location>
</feature>
<evidence type="ECO:0000256" key="7">
    <source>
        <dbReference type="ARBA" id="ARBA00023155"/>
    </source>
</evidence>
<dbReference type="EMBL" id="JARBDR010000919">
    <property type="protein sequence ID" value="KAJ8300050.1"/>
    <property type="molecule type" value="Genomic_DNA"/>
</dbReference>
<evidence type="ECO:0000256" key="2">
    <source>
        <dbReference type="ARBA" id="ARBA00022723"/>
    </source>
</evidence>
<evidence type="ECO:0000256" key="11">
    <source>
        <dbReference type="RuleBase" id="RU000682"/>
    </source>
</evidence>
<dbReference type="Gene3D" id="2.10.110.10">
    <property type="entry name" value="Cysteine Rich Protein"/>
    <property type="match status" value="1"/>
</dbReference>
<dbReference type="CDD" id="cd09376">
    <property type="entry name" value="LIM2_Lhx3_Lhx4"/>
    <property type="match status" value="1"/>
</dbReference>
<dbReference type="PROSITE" id="PS50023">
    <property type="entry name" value="LIM_DOMAIN_2"/>
    <property type="match status" value="1"/>
</dbReference>
<keyword evidence="16" id="KW-1185">Reference proteome</keyword>
<evidence type="ECO:0000313" key="15">
    <source>
        <dbReference type="EMBL" id="KAJ8300050.1"/>
    </source>
</evidence>
<gene>
    <name evidence="15" type="ORF">KUTeg_021569</name>
</gene>
<feature type="domain" description="LIM zinc-binding" evidence="13">
    <location>
        <begin position="23"/>
        <end position="86"/>
    </location>
</feature>
<keyword evidence="7 9" id="KW-0371">Homeobox</keyword>
<evidence type="ECO:0000256" key="10">
    <source>
        <dbReference type="PROSITE-ProRule" id="PRU00125"/>
    </source>
</evidence>
<accession>A0ABQ9E4I8</accession>
<organism evidence="15 16">
    <name type="scientific">Tegillarca granosa</name>
    <name type="common">Malaysian cockle</name>
    <name type="synonym">Anadara granosa</name>
    <dbReference type="NCBI Taxonomy" id="220873"/>
    <lineage>
        <taxon>Eukaryota</taxon>
        <taxon>Metazoa</taxon>
        <taxon>Spiralia</taxon>
        <taxon>Lophotrochozoa</taxon>
        <taxon>Mollusca</taxon>
        <taxon>Bivalvia</taxon>
        <taxon>Autobranchia</taxon>
        <taxon>Pteriomorphia</taxon>
        <taxon>Arcoida</taxon>
        <taxon>Arcoidea</taxon>
        <taxon>Arcidae</taxon>
        <taxon>Tegillarca</taxon>
    </lineage>
</organism>
<dbReference type="PANTHER" id="PTHR24208:SF128">
    <property type="entry name" value="LIM3, ISOFORM G"/>
    <property type="match status" value="1"/>
</dbReference>
<evidence type="ECO:0000256" key="3">
    <source>
        <dbReference type="ARBA" id="ARBA00022737"/>
    </source>
</evidence>
<name>A0ABQ9E4I8_TEGGR</name>
<evidence type="ECO:0000256" key="9">
    <source>
        <dbReference type="PROSITE-ProRule" id="PRU00108"/>
    </source>
</evidence>
<dbReference type="PANTHER" id="PTHR24208">
    <property type="entry name" value="LIM/HOMEOBOX PROTEIN LHX"/>
    <property type="match status" value="1"/>
</dbReference>
<dbReference type="InterPro" id="IPR001356">
    <property type="entry name" value="HD"/>
</dbReference>
<evidence type="ECO:0000256" key="6">
    <source>
        <dbReference type="ARBA" id="ARBA00023125"/>
    </source>
</evidence>
<dbReference type="PROSITE" id="PS00027">
    <property type="entry name" value="HOMEOBOX_1"/>
    <property type="match status" value="1"/>
</dbReference>
<dbReference type="CDD" id="cd00086">
    <property type="entry name" value="homeodomain"/>
    <property type="match status" value="1"/>
</dbReference>
<evidence type="ECO:0000256" key="5">
    <source>
        <dbReference type="ARBA" id="ARBA00023038"/>
    </source>
</evidence>
<dbReference type="Proteomes" id="UP001217089">
    <property type="component" value="Unassembled WGS sequence"/>
</dbReference>
<keyword evidence="3" id="KW-0677">Repeat</keyword>
<feature type="region of interest" description="Disordered" evidence="12">
    <location>
        <begin position="173"/>
        <end position="196"/>
    </location>
</feature>
<dbReference type="SMART" id="SM00132">
    <property type="entry name" value="LIM"/>
    <property type="match status" value="1"/>
</dbReference>
<evidence type="ECO:0000256" key="8">
    <source>
        <dbReference type="ARBA" id="ARBA00023242"/>
    </source>
</evidence>
<dbReference type="PROSITE" id="PS50071">
    <property type="entry name" value="HOMEOBOX_2"/>
    <property type="match status" value="1"/>
</dbReference>
<keyword evidence="6 9" id="KW-0238">DNA-binding</keyword>
<dbReference type="SMART" id="SM00389">
    <property type="entry name" value="HOX"/>
    <property type="match status" value="1"/>
</dbReference>
<feature type="DNA-binding region" description="Homeobox" evidence="9">
    <location>
        <begin position="100"/>
        <end position="159"/>
    </location>
</feature>
<dbReference type="Pfam" id="PF00046">
    <property type="entry name" value="Homeodomain"/>
    <property type="match status" value="1"/>
</dbReference>
<evidence type="ECO:0000313" key="16">
    <source>
        <dbReference type="Proteomes" id="UP001217089"/>
    </source>
</evidence>
<keyword evidence="8 9" id="KW-0539">Nucleus</keyword>